<feature type="compositionally biased region" description="Low complexity" evidence="2">
    <location>
        <begin position="424"/>
        <end position="433"/>
    </location>
</feature>
<keyword evidence="4" id="KW-1185">Reference proteome</keyword>
<proteinExistence type="predicted"/>
<name>A0A0C9MQW0_9FUNG</name>
<dbReference type="OrthoDB" id="2123378at2759"/>
<sequence length="1054" mass="119320">MVLNTQLSALLVDWTTALVNNDIAQVQKYLIKEPELLWTPIPQALDNLDHLEQRLVESNKLGSTFQPVSAIHFTCLYMNQEDRFRLLAYLIEQSSLHDLDTRFWGECNNSTLHLACFLESTQIARLLMDKGVSATPSNDLGYVPSDIASSDTILQYLKQQKQQQLSRNRSVRPNYSTPDRFKLLRELAEETTNTAGEDQKKLEISLDRQKSDGRFFRKGRVKETQQKVLTEEEAELEKQRLKRQIEVAQLVKKSAVKNNPLFMKLEKKAYTLPNPPNKSAASVAVDSSSTTTTTAAATLPTTTTDIMEDEEDLLEHPIEGISESKRNSRVISSLKVNSYVSSSVFVQADEDAIEPKSPPAIVTMADSHQANDEQDDNKLCTTSTLYVNETQTQIFSTEPDELLDDEQSSLPVDQPKMASVLNQETSTSTPTHTADTEEESTDNDDYDDDESDVEGYFDPATNSNSNVVNSSYSLSKINYSPAAADKKIVYPDIRTYYEHNKAIRNAPQQNQPRERDEETEDSDEDDQDDEEEEEEEEEIVSVQFATRLATPIYKSVKILNEDRLISPTLNKVDETHSLLPPEKQAMDVTEQTQPSASNKGAEIDAPYVEPSKSSPPVRPQRSDLRRNSSTASNMSGNAIAALKQLEKQDSKEMKRMSGSQKAAWTMSMSSWAAILDREFNLEELDQEKKLKEIQRLHQASNKTQDEASPTTDYLGSDKVEISDQDVDLMLRQGSLPNSRPSLEKTLAAGSMLSLSLNFTDFETPVIPKVAVQKSISTNTSAPQIGEIPRLNASKSVRRKPIASSLSEPNIQQPQQQRLKQYSITLNKTPFKKTGHGKLYLHVNGIQDILLPLPKDRAYVRCVVSDGRFEYMSRYEILSQNINFDYECVIDTHPDMIITISLHVRPDYVMKSRTPFSRLFSKKKKKECLSGYVNKEDGAIGQARFALAHMLPVCQQNSYLAGFHCFNAWYSRSFKERHRQKKKKRDPDQDVLKVVGNFDVEMLYLPVDDYNQKQPFPRNLRECDEIIKQLHQSVESTTKASTSLSPSPSERYHTF</sequence>
<evidence type="ECO:0000313" key="3">
    <source>
        <dbReference type="EMBL" id="GAN04383.1"/>
    </source>
</evidence>
<feature type="region of interest" description="Disordered" evidence="2">
    <location>
        <begin position="788"/>
        <end position="813"/>
    </location>
</feature>
<feature type="compositionally biased region" description="Acidic residues" evidence="2">
    <location>
        <begin position="517"/>
        <end position="539"/>
    </location>
</feature>
<organism evidence="3">
    <name type="scientific">Mucor ambiguus</name>
    <dbReference type="NCBI Taxonomy" id="91626"/>
    <lineage>
        <taxon>Eukaryota</taxon>
        <taxon>Fungi</taxon>
        <taxon>Fungi incertae sedis</taxon>
        <taxon>Mucoromycota</taxon>
        <taxon>Mucoromycotina</taxon>
        <taxon>Mucoromycetes</taxon>
        <taxon>Mucorales</taxon>
        <taxon>Mucorineae</taxon>
        <taxon>Mucoraceae</taxon>
        <taxon>Mucor</taxon>
    </lineage>
</organism>
<evidence type="ECO:0000256" key="1">
    <source>
        <dbReference type="SAM" id="Coils"/>
    </source>
</evidence>
<feature type="region of interest" description="Disordered" evidence="2">
    <location>
        <begin position="500"/>
        <end position="541"/>
    </location>
</feature>
<feature type="coiled-coil region" evidence="1">
    <location>
        <begin position="222"/>
        <end position="258"/>
    </location>
</feature>
<dbReference type="InterPro" id="IPR036770">
    <property type="entry name" value="Ankyrin_rpt-contain_sf"/>
</dbReference>
<dbReference type="SUPFAM" id="SSF48403">
    <property type="entry name" value="Ankyrin repeat"/>
    <property type="match status" value="1"/>
</dbReference>
<protein>
    <submittedName>
        <fullName evidence="3">Uncharacterized protein</fullName>
    </submittedName>
</protein>
<evidence type="ECO:0000313" key="4">
    <source>
        <dbReference type="Proteomes" id="UP000053815"/>
    </source>
</evidence>
<feature type="region of interest" description="Disordered" evidence="2">
    <location>
        <begin position="578"/>
        <end position="637"/>
    </location>
</feature>
<keyword evidence="1" id="KW-0175">Coiled coil</keyword>
<dbReference type="AlphaFoldDB" id="A0A0C9MQW0"/>
<feature type="compositionally biased region" description="Polar residues" evidence="2">
    <location>
        <begin position="803"/>
        <end position="813"/>
    </location>
</feature>
<feature type="compositionally biased region" description="Polar residues" evidence="2">
    <location>
        <begin position="589"/>
        <end position="598"/>
    </location>
</feature>
<feature type="region of interest" description="Disordered" evidence="2">
    <location>
        <begin position="277"/>
        <end position="302"/>
    </location>
</feature>
<accession>A0A0C9MQW0</accession>
<reference evidence="3" key="1">
    <citation type="submission" date="2014-09" db="EMBL/GenBank/DDBJ databases">
        <title>Draft genome sequence of an oleaginous Mucoromycotina fungus Mucor ambiguus NBRC6742.</title>
        <authorList>
            <person name="Takeda I."/>
            <person name="Yamane N."/>
            <person name="Morita T."/>
            <person name="Tamano K."/>
            <person name="Machida M."/>
            <person name="Baker S."/>
            <person name="Koike H."/>
        </authorList>
    </citation>
    <scope>NUCLEOTIDE SEQUENCE</scope>
    <source>
        <strain evidence="3">NBRC 6742</strain>
    </source>
</reference>
<dbReference type="STRING" id="91626.A0A0C9MQW0"/>
<dbReference type="Proteomes" id="UP000053815">
    <property type="component" value="Unassembled WGS sequence"/>
</dbReference>
<dbReference type="EMBL" id="DF836351">
    <property type="protein sequence ID" value="GAN04383.1"/>
    <property type="molecule type" value="Genomic_DNA"/>
</dbReference>
<evidence type="ECO:0000256" key="2">
    <source>
        <dbReference type="SAM" id="MobiDB-lite"/>
    </source>
</evidence>
<feature type="compositionally biased region" description="Low complexity" evidence="2">
    <location>
        <begin position="279"/>
        <end position="302"/>
    </location>
</feature>
<feature type="compositionally biased region" description="Acidic residues" evidence="2">
    <location>
        <begin position="436"/>
        <end position="455"/>
    </location>
</feature>
<feature type="region of interest" description="Disordered" evidence="2">
    <location>
        <begin position="420"/>
        <end position="468"/>
    </location>
</feature>
<dbReference type="Gene3D" id="1.25.40.20">
    <property type="entry name" value="Ankyrin repeat-containing domain"/>
    <property type="match status" value="1"/>
</dbReference>
<feature type="compositionally biased region" description="Polar residues" evidence="2">
    <location>
        <begin position="627"/>
        <end position="636"/>
    </location>
</feature>
<gene>
    <name evidence="3" type="ORF">MAM1_0062d03843</name>
</gene>